<dbReference type="AlphaFoldDB" id="A0A7S2TPL9"/>
<gene>
    <name evidence="2" type="ORF">LSP00402_LOCUS9752</name>
</gene>
<evidence type="ECO:0000313" key="2">
    <source>
        <dbReference type="EMBL" id="CAD9763630.1"/>
    </source>
</evidence>
<evidence type="ECO:0000256" key="1">
    <source>
        <dbReference type="SAM" id="MobiDB-lite"/>
    </source>
</evidence>
<accession>A0A7S2TPL9</accession>
<sequence>MPYTTVIGEPPEFDGTDAPRKMVTSPSVIAPKIEKKTLPGLDKWGRTIVDPDLRAEYSDWKGWAVYTPTGKYPKDHYLSKMEEFHEQNRQRLLWEGRVRYLRKHMTKCQREEGVNHYKNCKTVVDKYIKEITSEPRFYSFSLYK</sequence>
<organism evidence="2">
    <name type="scientific">Lotharella oceanica</name>
    <dbReference type="NCBI Taxonomy" id="641309"/>
    <lineage>
        <taxon>Eukaryota</taxon>
        <taxon>Sar</taxon>
        <taxon>Rhizaria</taxon>
        <taxon>Cercozoa</taxon>
        <taxon>Chlorarachniophyceae</taxon>
        <taxon>Lotharella</taxon>
    </lineage>
</organism>
<reference evidence="2" key="1">
    <citation type="submission" date="2021-01" db="EMBL/GenBank/DDBJ databases">
        <authorList>
            <person name="Corre E."/>
            <person name="Pelletier E."/>
            <person name="Niang G."/>
            <person name="Scheremetjew M."/>
            <person name="Finn R."/>
            <person name="Kale V."/>
            <person name="Holt S."/>
            <person name="Cochrane G."/>
            <person name="Meng A."/>
            <person name="Brown T."/>
            <person name="Cohen L."/>
        </authorList>
    </citation>
    <scope>NUCLEOTIDE SEQUENCE</scope>
    <source>
        <strain evidence="2">CCMP622</strain>
    </source>
</reference>
<evidence type="ECO:0008006" key="3">
    <source>
        <dbReference type="Google" id="ProtNLM"/>
    </source>
</evidence>
<name>A0A7S2TPL9_9EUKA</name>
<protein>
    <recommendedName>
        <fullName evidence="3">NADH dehydrogenase [ubiquinone] 1 beta subcomplex subunit 10</fullName>
    </recommendedName>
</protein>
<feature type="region of interest" description="Disordered" evidence="1">
    <location>
        <begin position="1"/>
        <end position="21"/>
    </location>
</feature>
<dbReference type="EMBL" id="HBHP01015714">
    <property type="protein sequence ID" value="CAD9763630.1"/>
    <property type="molecule type" value="Transcribed_RNA"/>
</dbReference>
<proteinExistence type="predicted"/>